<protein>
    <submittedName>
        <fullName evidence="1">Uncharacterized protein</fullName>
    </submittedName>
</protein>
<sequence>MAQVGNAASKDHDKMIQDIEDTFTRIASNTDLTEGIEDLVYWPELANTEHTGFDFDETFQSFGWS</sequence>
<dbReference type="OrthoDB" id="10370753at2759"/>
<reference evidence="1" key="1">
    <citation type="submission" date="2022-11" db="EMBL/GenBank/DDBJ databases">
        <authorList>
            <person name="Petersen C."/>
        </authorList>
    </citation>
    <scope>NUCLEOTIDE SEQUENCE</scope>
    <source>
        <strain evidence="1">IBT 30069</strain>
    </source>
</reference>
<dbReference type="EMBL" id="JAPQKH010000008">
    <property type="protein sequence ID" value="KAJ5083300.1"/>
    <property type="molecule type" value="Genomic_DNA"/>
</dbReference>
<keyword evidence="2" id="KW-1185">Reference proteome</keyword>
<proteinExistence type="predicted"/>
<organism evidence="1 2">
    <name type="scientific">Penicillium angulare</name>
    <dbReference type="NCBI Taxonomy" id="116970"/>
    <lineage>
        <taxon>Eukaryota</taxon>
        <taxon>Fungi</taxon>
        <taxon>Dikarya</taxon>
        <taxon>Ascomycota</taxon>
        <taxon>Pezizomycotina</taxon>
        <taxon>Eurotiomycetes</taxon>
        <taxon>Eurotiomycetidae</taxon>
        <taxon>Eurotiales</taxon>
        <taxon>Aspergillaceae</taxon>
        <taxon>Penicillium</taxon>
    </lineage>
</organism>
<accession>A0A9W9EKC0</accession>
<comment type="caution">
    <text evidence="1">The sequence shown here is derived from an EMBL/GenBank/DDBJ whole genome shotgun (WGS) entry which is preliminary data.</text>
</comment>
<dbReference type="AlphaFoldDB" id="A0A9W9EKC0"/>
<dbReference type="Proteomes" id="UP001149165">
    <property type="component" value="Unassembled WGS sequence"/>
</dbReference>
<evidence type="ECO:0000313" key="2">
    <source>
        <dbReference type="Proteomes" id="UP001149165"/>
    </source>
</evidence>
<evidence type="ECO:0000313" key="1">
    <source>
        <dbReference type="EMBL" id="KAJ5083300.1"/>
    </source>
</evidence>
<gene>
    <name evidence="1" type="ORF">N7456_012727</name>
</gene>
<name>A0A9W9EKC0_9EURO</name>
<reference evidence="1" key="2">
    <citation type="journal article" date="2023" name="IMA Fungus">
        <title>Comparative genomic study of the Penicillium genus elucidates a diverse pangenome and 15 lateral gene transfer events.</title>
        <authorList>
            <person name="Petersen C."/>
            <person name="Sorensen T."/>
            <person name="Nielsen M.R."/>
            <person name="Sondergaard T.E."/>
            <person name="Sorensen J.L."/>
            <person name="Fitzpatrick D.A."/>
            <person name="Frisvad J.C."/>
            <person name="Nielsen K.L."/>
        </authorList>
    </citation>
    <scope>NUCLEOTIDE SEQUENCE</scope>
    <source>
        <strain evidence="1">IBT 30069</strain>
    </source>
</reference>